<protein>
    <submittedName>
        <fullName evidence="1">Uncharacterized protein</fullName>
    </submittedName>
</protein>
<sequence length="23" mass="2634">MYFICKQSAAGLDTQCRRSQIIT</sequence>
<accession>A0A0A9EDD5</accession>
<reference evidence="1" key="1">
    <citation type="submission" date="2014-09" db="EMBL/GenBank/DDBJ databases">
        <authorList>
            <person name="Magalhaes I.L.F."/>
            <person name="Oliveira U."/>
            <person name="Santos F.R."/>
            <person name="Vidigal T.H.D.A."/>
            <person name="Brescovit A.D."/>
            <person name="Santos A.J."/>
        </authorList>
    </citation>
    <scope>NUCLEOTIDE SEQUENCE</scope>
    <source>
        <tissue evidence="1">Shoot tissue taken approximately 20 cm above the soil surface</tissue>
    </source>
</reference>
<proteinExistence type="predicted"/>
<name>A0A0A9EDD5_ARUDO</name>
<evidence type="ECO:0000313" key="1">
    <source>
        <dbReference type="EMBL" id="JAD97018.1"/>
    </source>
</evidence>
<dbReference type="EMBL" id="GBRH01200877">
    <property type="protein sequence ID" value="JAD97018.1"/>
    <property type="molecule type" value="Transcribed_RNA"/>
</dbReference>
<dbReference type="AlphaFoldDB" id="A0A0A9EDD5"/>
<organism evidence="1">
    <name type="scientific">Arundo donax</name>
    <name type="common">Giant reed</name>
    <name type="synonym">Donax arundinaceus</name>
    <dbReference type="NCBI Taxonomy" id="35708"/>
    <lineage>
        <taxon>Eukaryota</taxon>
        <taxon>Viridiplantae</taxon>
        <taxon>Streptophyta</taxon>
        <taxon>Embryophyta</taxon>
        <taxon>Tracheophyta</taxon>
        <taxon>Spermatophyta</taxon>
        <taxon>Magnoliopsida</taxon>
        <taxon>Liliopsida</taxon>
        <taxon>Poales</taxon>
        <taxon>Poaceae</taxon>
        <taxon>PACMAD clade</taxon>
        <taxon>Arundinoideae</taxon>
        <taxon>Arundineae</taxon>
        <taxon>Arundo</taxon>
    </lineage>
</organism>
<reference evidence="1" key="2">
    <citation type="journal article" date="2015" name="Data Brief">
        <title>Shoot transcriptome of the giant reed, Arundo donax.</title>
        <authorList>
            <person name="Barrero R.A."/>
            <person name="Guerrero F.D."/>
            <person name="Moolhuijzen P."/>
            <person name="Goolsby J.A."/>
            <person name="Tidwell J."/>
            <person name="Bellgard S.E."/>
            <person name="Bellgard M.I."/>
        </authorList>
    </citation>
    <scope>NUCLEOTIDE SEQUENCE</scope>
    <source>
        <tissue evidence="1">Shoot tissue taken approximately 20 cm above the soil surface</tissue>
    </source>
</reference>